<dbReference type="GeneID" id="111116573"/>
<name>A0A8B8C938_CRAVI</name>
<evidence type="ECO:0000256" key="1">
    <source>
        <dbReference type="SAM" id="MobiDB-lite"/>
    </source>
</evidence>
<dbReference type="Proteomes" id="UP000694844">
    <property type="component" value="Chromosome 10"/>
</dbReference>
<accession>A0A8B8C938</accession>
<feature type="compositionally biased region" description="Basic residues" evidence="1">
    <location>
        <begin position="104"/>
        <end position="117"/>
    </location>
</feature>
<dbReference type="RefSeq" id="XP_022311281.1">
    <property type="nucleotide sequence ID" value="XM_022455573.1"/>
</dbReference>
<feature type="compositionally biased region" description="Basic and acidic residues" evidence="1">
    <location>
        <begin position="39"/>
        <end position="48"/>
    </location>
</feature>
<evidence type="ECO:0000313" key="2">
    <source>
        <dbReference type="Proteomes" id="UP000694844"/>
    </source>
</evidence>
<dbReference type="AlphaFoldDB" id="A0A8B8C938"/>
<sequence>MEHPWDHIENDYPPHIMDGIEKFERSYLERERERKCRIQKAKEKKQQWKQDFIQRNLDTPSTAMEEEETEKETLPKRNVNRKSRRVGFLVIEPKEQENNNANKGKGKGKGKQSKPKKNNSIATNAGGKTPQLHRDRLINTPSNPQSSSSNPPFVNEDDVPSTSFNREFPPRSIDENDAPSTSDHSRSSSTTPYLTNETDIPSTSYNSKSPSTTSLLNDIPSTSSYNADRPDHIDRDIDYDDDLL</sequence>
<keyword evidence="2" id="KW-1185">Reference proteome</keyword>
<evidence type="ECO:0000313" key="3">
    <source>
        <dbReference type="RefSeq" id="XP_022311281.1"/>
    </source>
</evidence>
<dbReference type="KEGG" id="cvn:111116573"/>
<protein>
    <submittedName>
        <fullName evidence="3">Uncharacterized protein</fullName>
    </submittedName>
</protein>
<proteinExistence type="predicted"/>
<feature type="region of interest" description="Disordered" evidence="1">
    <location>
        <begin position="39"/>
        <end position="244"/>
    </location>
</feature>
<reference evidence="3" key="1">
    <citation type="submission" date="2025-08" db="UniProtKB">
        <authorList>
            <consortium name="RefSeq"/>
        </authorList>
    </citation>
    <scope>IDENTIFICATION</scope>
    <source>
        <tissue evidence="3">Whole sample</tissue>
    </source>
</reference>
<feature type="compositionally biased region" description="Polar residues" evidence="1">
    <location>
        <begin position="192"/>
        <end position="226"/>
    </location>
</feature>
<gene>
    <name evidence="3" type="primary">LOC111116573</name>
</gene>
<feature type="compositionally biased region" description="Low complexity" evidence="1">
    <location>
        <begin position="141"/>
        <end position="152"/>
    </location>
</feature>
<organism evidence="2 3">
    <name type="scientific">Crassostrea virginica</name>
    <name type="common">Eastern oyster</name>
    <dbReference type="NCBI Taxonomy" id="6565"/>
    <lineage>
        <taxon>Eukaryota</taxon>
        <taxon>Metazoa</taxon>
        <taxon>Spiralia</taxon>
        <taxon>Lophotrochozoa</taxon>
        <taxon>Mollusca</taxon>
        <taxon>Bivalvia</taxon>
        <taxon>Autobranchia</taxon>
        <taxon>Pteriomorphia</taxon>
        <taxon>Ostreida</taxon>
        <taxon>Ostreoidea</taxon>
        <taxon>Ostreidae</taxon>
        <taxon>Crassostrea</taxon>
    </lineage>
</organism>